<feature type="compositionally biased region" description="Polar residues" evidence="1">
    <location>
        <begin position="15"/>
        <end position="62"/>
    </location>
</feature>
<dbReference type="Proteomes" id="UP000775547">
    <property type="component" value="Unassembled WGS sequence"/>
</dbReference>
<dbReference type="EMBL" id="JABCKV010000328">
    <property type="protein sequence ID" value="KAG5641359.1"/>
    <property type="molecule type" value="Genomic_DNA"/>
</dbReference>
<proteinExistence type="predicted"/>
<evidence type="ECO:0000313" key="3">
    <source>
        <dbReference type="Proteomes" id="UP000775547"/>
    </source>
</evidence>
<comment type="caution">
    <text evidence="2">The sequence shown here is derived from an EMBL/GenBank/DDBJ whole genome shotgun (WGS) entry which is preliminary data.</text>
</comment>
<reference evidence="2" key="1">
    <citation type="submission" date="2020-07" db="EMBL/GenBank/DDBJ databases">
        <authorList>
            <person name="Nieuwenhuis M."/>
            <person name="Van De Peppel L.J.J."/>
        </authorList>
    </citation>
    <scope>NUCLEOTIDE SEQUENCE</scope>
    <source>
        <strain evidence="2">AP01</strain>
        <tissue evidence="2">Mycelium</tissue>
    </source>
</reference>
<sequence length="495" mass="52051">MPPAQATAPAARVTFGNSDTSARTTGATSTNHDTAMSPHESTLSCDTTMEDVTTKSPDSGNQPPAPPIPSSACRLTCQTNGSFDSARRQSTEMPLVSIADLAPGATPPPPTPPAVTNSAPDATPPPPTPPAKGKGKPKEPISLSKQSTNNKAESAAVAIKRIDSHVRAIAARVEETFDESQRQFAIVHDRLDSVIREGLLTQMNADAEDITTIQAQTEGACTDIAALRRDLTTLQDELRLAELATLREDINQLGSVCNSNANTIDNLCIEQSTTAQSTVASIASLEQAIRSLSLTSSGGIQPHSSTSTPVFAHSDVFVPAKKRSRVEGIEATTLTMGSERRNALATNITVSAGVAVNAMTMPSPIHSNHVANGPAPTFAPANAMTIPAPNHTNHIANNPAPTFAPPTLANSAEGPIPCAPDPKEQDTTSQTKLLLRWMTPPLRNVSINKIKARRLFPSSYVIVQFSTANEASTFVNAWSAAPPLGYETATATLEN</sequence>
<organism evidence="2 3">
    <name type="scientific">Asterophora parasitica</name>
    <dbReference type="NCBI Taxonomy" id="117018"/>
    <lineage>
        <taxon>Eukaryota</taxon>
        <taxon>Fungi</taxon>
        <taxon>Dikarya</taxon>
        <taxon>Basidiomycota</taxon>
        <taxon>Agaricomycotina</taxon>
        <taxon>Agaricomycetes</taxon>
        <taxon>Agaricomycetidae</taxon>
        <taxon>Agaricales</taxon>
        <taxon>Tricholomatineae</taxon>
        <taxon>Lyophyllaceae</taxon>
        <taxon>Asterophora</taxon>
    </lineage>
</organism>
<protein>
    <submittedName>
        <fullName evidence="2">Uncharacterized protein</fullName>
    </submittedName>
</protein>
<accession>A0A9P7G216</accession>
<feature type="compositionally biased region" description="Polar residues" evidence="1">
    <location>
        <begin position="143"/>
        <end position="152"/>
    </location>
</feature>
<evidence type="ECO:0000256" key="1">
    <source>
        <dbReference type="SAM" id="MobiDB-lite"/>
    </source>
</evidence>
<gene>
    <name evidence="2" type="ORF">DXG03_005394</name>
</gene>
<dbReference type="OrthoDB" id="3066169at2759"/>
<dbReference type="AlphaFoldDB" id="A0A9P7G216"/>
<name>A0A9P7G216_9AGAR</name>
<evidence type="ECO:0000313" key="2">
    <source>
        <dbReference type="EMBL" id="KAG5641359.1"/>
    </source>
</evidence>
<reference evidence="2" key="2">
    <citation type="submission" date="2021-10" db="EMBL/GenBank/DDBJ databases">
        <title>Phylogenomics reveals ancestral predisposition of the termite-cultivated fungus Termitomyces towards a domesticated lifestyle.</title>
        <authorList>
            <person name="Auxier B."/>
            <person name="Grum-Grzhimaylo A."/>
            <person name="Cardenas M.E."/>
            <person name="Lodge J.D."/>
            <person name="Laessoe T."/>
            <person name="Pedersen O."/>
            <person name="Smith M.E."/>
            <person name="Kuyper T.W."/>
            <person name="Franco-Molano E.A."/>
            <person name="Baroni T.J."/>
            <person name="Aanen D.K."/>
        </authorList>
    </citation>
    <scope>NUCLEOTIDE SEQUENCE</scope>
    <source>
        <strain evidence="2">AP01</strain>
        <tissue evidence="2">Mycelium</tissue>
    </source>
</reference>
<feature type="region of interest" description="Disordered" evidence="1">
    <location>
        <begin position="100"/>
        <end position="154"/>
    </location>
</feature>
<feature type="region of interest" description="Disordered" evidence="1">
    <location>
        <begin position="1"/>
        <end position="78"/>
    </location>
</feature>
<keyword evidence="3" id="KW-1185">Reference proteome</keyword>